<dbReference type="SUPFAM" id="SSF141694">
    <property type="entry name" value="AF2212/PG0164-like"/>
    <property type="match status" value="1"/>
</dbReference>
<dbReference type="InterPro" id="IPR015018">
    <property type="entry name" value="DUF1905"/>
</dbReference>
<dbReference type="AlphaFoldDB" id="A0A3E4TN40"/>
<dbReference type="EMBL" id="QSBD01000003">
    <property type="protein sequence ID" value="RGW99873.1"/>
    <property type="molecule type" value="Genomic_DNA"/>
</dbReference>
<evidence type="ECO:0000313" key="8">
    <source>
        <dbReference type="Proteomes" id="UP000285150"/>
    </source>
</evidence>
<protein>
    <submittedName>
        <fullName evidence="1">DUF1905 domain-containing protein</fullName>
    </submittedName>
</protein>
<evidence type="ECO:0000313" key="5">
    <source>
        <dbReference type="Proteomes" id="UP000261223"/>
    </source>
</evidence>
<dbReference type="Proteomes" id="UP000285150">
    <property type="component" value="Unassembled WGS sequence"/>
</dbReference>
<evidence type="ECO:0000313" key="4">
    <source>
        <dbReference type="EMBL" id="RHM21194.1"/>
    </source>
</evidence>
<dbReference type="Proteomes" id="UP000284604">
    <property type="component" value="Unassembled WGS sequence"/>
</dbReference>
<dbReference type="Gene3D" id="2.40.30.100">
    <property type="entry name" value="AF2212/PG0164-like"/>
    <property type="match status" value="1"/>
</dbReference>
<dbReference type="InterPro" id="IPR037079">
    <property type="entry name" value="AF2212/PG0164-like_sf"/>
</dbReference>
<dbReference type="RefSeq" id="WP_117667690.1">
    <property type="nucleotide sequence ID" value="NZ_BAABYC010000001.1"/>
</dbReference>
<sequence length="166" mass="19304">MDEKLVDKEYLLEKLPGKYGWTYTIIPEIRPDPNAPFNWVKVRGTIDSYQIKGYRLMPSGDVMPSGKGVLFLAVNAEIRKKIQKQAGDYVHIVLYPDNEPIEIPKEFLLCLQDDIVALQFFNSLIESEQYKYIRWIYSAKGEQTRVDRIAKTVTKLANRKKFADKE</sequence>
<dbReference type="Proteomes" id="UP000284777">
    <property type="component" value="Unassembled WGS sequence"/>
</dbReference>
<dbReference type="EMBL" id="QSAF01000004">
    <property type="protein sequence ID" value="RGW35326.1"/>
    <property type="molecule type" value="Genomic_DNA"/>
</dbReference>
<dbReference type="EMBL" id="QSSV01000038">
    <property type="protein sequence ID" value="RGM09255.1"/>
    <property type="molecule type" value="Genomic_DNA"/>
</dbReference>
<reference evidence="5 6" key="1">
    <citation type="submission" date="2018-08" db="EMBL/GenBank/DDBJ databases">
        <title>A genome reference for cultivated species of the human gut microbiota.</title>
        <authorList>
            <person name="Zou Y."/>
            <person name="Xue W."/>
            <person name="Luo G."/>
        </authorList>
    </citation>
    <scope>NUCLEOTIDE SEQUENCE [LARGE SCALE GENOMIC DNA]</scope>
    <source>
        <strain evidence="3 7">AF05-4</strain>
        <strain evidence="2 8">AF12-7</strain>
        <strain evidence="4 6">AF35-20</strain>
        <strain evidence="1 5">TF03-6</strain>
    </source>
</reference>
<evidence type="ECO:0000313" key="7">
    <source>
        <dbReference type="Proteomes" id="UP000284777"/>
    </source>
</evidence>
<dbReference type="Pfam" id="PF13376">
    <property type="entry name" value="OmdA"/>
    <property type="match status" value="1"/>
</dbReference>
<evidence type="ECO:0000313" key="6">
    <source>
        <dbReference type="Proteomes" id="UP000284604"/>
    </source>
</evidence>
<evidence type="ECO:0000313" key="2">
    <source>
        <dbReference type="EMBL" id="RGW35326.1"/>
    </source>
</evidence>
<dbReference type="Proteomes" id="UP000261223">
    <property type="component" value="Unassembled WGS sequence"/>
</dbReference>
<dbReference type="Pfam" id="PF08922">
    <property type="entry name" value="DUF1905"/>
    <property type="match status" value="1"/>
</dbReference>
<comment type="caution">
    <text evidence="1">The sequence shown here is derived from an EMBL/GenBank/DDBJ whole genome shotgun (WGS) entry which is preliminary data.</text>
</comment>
<accession>A0A3E4TN40</accession>
<dbReference type="EMBL" id="QRPN01000003">
    <property type="protein sequence ID" value="RHM21194.1"/>
    <property type="molecule type" value="Genomic_DNA"/>
</dbReference>
<evidence type="ECO:0000313" key="1">
    <source>
        <dbReference type="EMBL" id="RGM09255.1"/>
    </source>
</evidence>
<gene>
    <name evidence="3" type="ORF">DWV41_03425</name>
    <name evidence="2" type="ORF">DWV77_05045</name>
    <name evidence="4" type="ORF">DWZ78_04575</name>
    <name evidence="1" type="ORF">DXC34_17900</name>
</gene>
<name>A0A3E4TN40_BACSE</name>
<proteinExistence type="predicted"/>
<organism evidence="1 5">
    <name type="scientific">Bacteroides stercoris</name>
    <dbReference type="NCBI Taxonomy" id="46506"/>
    <lineage>
        <taxon>Bacteria</taxon>
        <taxon>Pseudomonadati</taxon>
        <taxon>Bacteroidota</taxon>
        <taxon>Bacteroidia</taxon>
        <taxon>Bacteroidales</taxon>
        <taxon>Bacteroidaceae</taxon>
        <taxon>Bacteroides</taxon>
    </lineage>
</organism>
<evidence type="ECO:0000313" key="3">
    <source>
        <dbReference type="EMBL" id="RGW99873.1"/>
    </source>
</evidence>